<proteinExistence type="predicted"/>
<evidence type="ECO:0000259" key="2">
    <source>
        <dbReference type="Pfam" id="PF20253"/>
    </source>
</evidence>
<evidence type="ECO:0000313" key="3">
    <source>
        <dbReference type="EMBL" id="CEI39982.1"/>
    </source>
</evidence>
<sequence length="619" mass="69882">MLPPALLASTARECSYTSENLPAKPAPKPKTKHRAGKKNKKKASKAAGDDSPEELSRLSKKKAVESDARHSYFVSILEEVGQVLKPFSDVPGSGSSDAVERLANKFDALKVYEPSQEFLNAPDVEMPAQAGNDKSTHEADPWESLDDALVAFYMMCRDLNEIQDYIKLIWEGVFFEQDGMGIGPAVLAVVANIAIKFSKSIAEEVIPVVGKYGGHLVIATELITRVYPDLAGEPVSIRKASYESFNFIYFYTANSLAALASVHWDTANSFFPEGAFGVCDFETHWESKTYQQKLREDNIIASELWFECFLLDNVPDYPCTDEFIRGVREFREIKEIPFSLVFAAQVNLDIHHVTGNYAEASMSSPPHWSAQDQKWLETTQEGFDWFLDNPIHKLRTLHVRTTGGAREERAILSKIDKWRILKRSPIIAGLALYYHRAEIHEAGLNVTIAWGSIILPAHLFNAIKQGEYSDYVWEDMEMLWQIFGEEQFFVSGKPSYYSDYAKRFMLQIGVSAATFHKDRLLLGPLKVEDFTKKGAEFLVSRASIHKILQETYHRNQHRMNWTTESISAILSNVESEDKDKGKGKAKTKTPNVQKDIRVSPVGILKHLKRRMTGEVPELA</sequence>
<accession>A0A2L2TEJ8</accession>
<dbReference type="STRING" id="56646.A0A2L2TEJ8"/>
<feature type="region of interest" description="Disordered" evidence="1">
    <location>
        <begin position="1"/>
        <end position="62"/>
    </location>
</feature>
<evidence type="ECO:0000256" key="1">
    <source>
        <dbReference type="SAM" id="MobiDB-lite"/>
    </source>
</evidence>
<dbReference type="PANTHER" id="PTHR38795">
    <property type="entry name" value="DUF6604 DOMAIN-CONTAINING PROTEIN"/>
    <property type="match status" value="1"/>
</dbReference>
<feature type="domain" description="DUF6604" evidence="2">
    <location>
        <begin position="59"/>
        <end position="207"/>
    </location>
</feature>
<name>A0A2L2TEJ8_9HYPO</name>
<feature type="region of interest" description="Disordered" evidence="1">
    <location>
        <begin position="573"/>
        <end position="592"/>
    </location>
</feature>
<reference evidence="4" key="1">
    <citation type="submission" date="2014-10" db="EMBL/GenBank/DDBJ databases">
        <authorList>
            <person name="King R."/>
        </authorList>
    </citation>
    <scope>NUCLEOTIDE SEQUENCE [LARGE SCALE GENOMIC DNA]</scope>
    <source>
        <strain evidence="4">A3/5</strain>
    </source>
</reference>
<keyword evidence="4" id="KW-1185">Reference proteome</keyword>
<organism evidence="3 4">
    <name type="scientific">Fusarium venenatum</name>
    <dbReference type="NCBI Taxonomy" id="56646"/>
    <lineage>
        <taxon>Eukaryota</taxon>
        <taxon>Fungi</taxon>
        <taxon>Dikarya</taxon>
        <taxon>Ascomycota</taxon>
        <taxon>Pezizomycotina</taxon>
        <taxon>Sordariomycetes</taxon>
        <taxon>Hypocreomycetidae</taxon>
        <taxon>Hypocreales</taxon>
        <taxon>Nectriaceae</taxon>
        <taxon>Fusarium</taxon>
    </lineage>
</organism>
<dbReference type="Pfam" id="PF20253">
    <property type="entry name" value="DUF6604"/>
    <property type="match status" value="1"/>
</dbReference>
<dbReference type="EMBL" id="LN649232">
    <property type="protein sequence ID" value="CEI39982.1"/>
    <property type="molecule type" value="Genomic_DNA"/>
</dbReference>
<evidence type="ECO:0000313" key="4">
    <source>
        <dbReference type="Proteomes" id="UP000245910"/>
    </source>
</evidence>
<protein>
    <recommendedName>
        <fullName evidence="2">DUF6604 domain-containing protein</fullName>
    </recommendedName>
</protein>
<dbReference type="AlphaFoldDB" id="A0A2L2TEJ8"/>
<dbReference type="Proteomes" id="UP000245910">
    <property type="component" value="Chromosome IIII"/>
</dbReference>
<feature type="compositionally biased region" description="Basic residues" evidence="1">
    <location>
        <begin position="27"/>
        <end position="44"/>
    </location>
</feature>
<dbReference type="PANTHER" id="PTHR38795:SF1">
    <property type="entry name" value="DUF6604 DOMAIN-CONTAINING PROTEIN"/>
    <property type="match status" value="1"/>
</dbReference>
<dbReference type="InterPro" id="IPR046539">
    <property type="entry name" value="DUF6604"/>
</dbReference>